<organism evidence="2 3">
    <name type="scientific">Rhodococcus jostii</name>
    <dbReference type="NCBI Taxonomy" id="132919"/>
    <lineage>
        <taxon>Bacteria</taxon>
        <taxon>Bacillati</taxon>
        <taxon>Actinomycetota</taxon>
        <taxon>Actinomycetes</taxon>
        <taxon>Mycobacteriales</taxon>
        <taxon>Nocardiaceae</taxon>
        <taxon>Rhodococcus</taxon>
    </lineage>
</organism>
<dbReference type="AlphaFoldDB" id="A0A1H4IL93"/>
<protein>
    <recommendedName>
        <fullName evidence="4">DUF3263 domain-containing protein</fullName>
    </recommendedName>
</protein>
<accession>A0A1H4IL93</accession>
<sequence>MNCHEYRRRRQRRRAASIDVDRKHRSPEAELLIAFASKWAPYGGATEAEIFVHFGMTSHRFIDRLWQVVPESDCTREELRSLASAYPHYGRTSGAQPVP</sequence>
<evidence type="ECO:0000313" key="2">
    <source>
        <dbReference type="EMBL" id="SEB34693.1"/>
    </source>
</evidence>
<evidence type="ECO:0000313" key="3">
    <source>
        <dbReference type="Proteomes" id="UP000183407"/>
    </source>
</evidence>
<reference evidence="3" key="1">
    <citation type="submission" date="2016-10" db="EMBL/GenBank/DDBJ databases">
        <authorList>
            <person name="Varghese N."/>
        </authorList>
    </citation>
    <scope>NUCLEOTIDE SEQUENCE [LARGE SCALE GENOMIC DNA]</scope>
    <source>
        <strain evidence="3">DSM 44719</strain>
    </source>
</reference>
<feature type="compositionally biased region" description="Basic residues" evidence="1">
    <location>
        <begin position="1"/>
        <end position="15"/>
    </location>
</feature>
<proteinExistence type="predicted"/>
<dbReference type="Proteomes" id="UP000183407">
    <property type="component" value="Unassembled WGS sequence"/>
</dbReference>
<evidence type="ECO:0008006" key="4">
    <source>
        <dbReference type="Google" id="ProtNLM"/>
    </source>
</evidence>
<dbReference type="EMBL" id="FNTL01000002">
    <property type="protein sequence ID" value="SEB34693.1"/>
    <property type="molecule type" value="Genomic_DNA"/>
</dbReference>
<name>A0A1H4IL93_RHOJO</name>
<gene>
    <name evidence="2" type="ORF">SAMN04490220_0178</name>
</gene>
<feature type="region of interest" description="Disordered" evidence="1">
    <location>
        <begin position="1"/>
        <end position="23"/>
    </location>
</feature>
<evidence type="ECO:0000256" key="1">
    <source>
        <dbReference type="SAM" id="MobiDB-lite"/>
    </source>
</evidence>